<proteinExistence type="predicted"/>
<protein>
    <recommendedName>
        <fullName evidence="2">Peptidase S1 domain-containing protein</fullName>
    </recommendedName>
</protein>
<dbReference type="InterPro" id="IPR001254">
    <property type="entry name" value="Trypsin_dom"/>
</dbReference>
<name>A0A8S9X9N4_APOLU</name>
<dbReference type="EMBL" id="WIXP02000009">
    <property type="protein sequence ID" value="KAF6204776.1"/>
    <property type="molecule type" value="Genomic_DNA"/>
</dbReference>
<evidence type="ECO:0000256" key="1">
    <source>
        <dbReference type="SAM" id="SignalP"/>
    </source>
</evidence>
<dbReference type="GO" id="GO:0004252">
    <property type="term" value="F:serine-type endopeptidase activity"/>
    <property type="evidence" value="ECO:0007669"/>
    <property type="project" value="InterPro"/>
</dbReference>
<dbReference type="SUPFAM" id="SSF50494">
    <property type="entry name" value="Trypsin-like serine proteases"/>
    <property type="match status" value="1"/>
</dbReference>
<dbReference type="OrthoDB" id="7863416at2759"/>
<organism evidence="3 4">
    <name type="scientific">Apolygus lucorum</name>
    <name type="common">Small green plant bug</name>
    <name type="synonym">Lygocoris lucorum</name>
    <dbReference type="NCBI Taxonomy" id="248454"/>
    <lineage>
        <taxon>Eukaryota</taxon>
        <taxon>Metazoa</taxon>
        <taxon>Ecdysozoa</taxon>
        <taxon>Arthropoda</taxon>
        <taxon>Hexapoda</taxon>
        <taxon>Insecta</taxon>
        <taxon>Pterygota</taxon>
        <taxon>Neoptera</taxon>
        <taxon>Paraneoptera</taxon>
        <taxon>Hemiptera</taxon>
        <taxon>Heteroptera</taxon>
        <taxon>Panheteroptera</taxon>
        <taxon>Cimicomorpha</taxon>
        <taxon>Miridae</taxon>
        <taxon>Mirini</taxon>
        <taxon>Apolygus</taxon>
    </lineage>
</organism>
<evidence type="ECO:0000259" key="2">
    <source>
        <dbReference type="PROSITE" id="PS50240"/>
    </source>
</evidence>
<feature type="signal peptide" evidence="1">
    <location>
        <begin position="1"/>
        <end position="21"/>
    </location>
</feature>
<dbReference type="InterPro" id="IPR009003">
    <property type="entry name" value="Peptidase_S1_PA"/>
</dbReference>
<dbReference type="Proteomes" id="UP000466442">
    <property type="component" value="Linkage Group LG9"/>
</dbReference>
<evidence type="ECO:0000313" key="4">
    <source>
        <dbReference type="Proteomes" id="UP000466442"/>
    </source>
</evidence>
<keyword evidence="4" id="KW-1185">Reference proteome</keyword>
<sequence length="371" mass="42642">MLHRLLVICCLTGLWERRVGGFRDPDLPESQTPMPTIPSNLNATAEVSRWQGLMFAGMLEFNWVVNIRDPNRDLDEWSVGNAVTYYHVMTSCKAVVHQSRWLDSDRFIFEVTKEDLFVDFCSNYLRNESYRFSEEGAYGSRSVMSISVHPKCDPYSMLFDFAMLTLKDGIHPLVPLVGYMPIPGEWHLRPDPTAIRKHLLVCYIATFGKRYRNLQGQLYYNNLLVDRKIKFRVYHVDWNECEDTFFTMCPKNVPACGYFHSIAHMNSDVKKKLSCFRPRKKVGAVCNHDRGAPLVCGGFVYGIVVQGVPSENCHNLLQYPVLVLDSYDFVQELVYDIWISKVKAVSGSGRNFVDTILKVATSFTVLLLIFR</sequence>
<keyword evidence="1" id="KW-0732">Signal</keyword>
<dbReference type="AlphaFoldDB" id="A0A8S9X9N4"/>
<dbReference type="InterPro" id="IPR043504">
    <property type="entry name" value="Peptidase_S1_PA_chymotrypsin"/>
</dbReference>
<dbReference type="GO" id="GO:0006508">
    <property type="term" value="P:proteolysis"/>
    <property type="evidence" value="ECO:0007669"/>
    <property type="project" value="InterPro"/>
</dbReference>
<feature type="domain" description="Peptidase S1" evidence="2">
    <location>
        <begin position="18"/>
        <end position="344"/>
    </location>
</feature>
<dbReference type="PROSITE" id="PS50240">
    <property type="entry name" value="TRYPSIN_DOM"/>
    <property type="match status" value="1"/>
</dbReference>
<gene>
    <name evidence="3" type="ORF">GE061_018938</name>
</gene>
<reference evidence="3" key="1">
    <citation type="journal article" date="2021" name="Mol. Ecol. Resour.">
        <title>Apolygus lucorum genome provides insights into omnivorousness and mesophyll feeding.</title>
        <authorList>
            <person name="Liu Y."/>
            <person name="Liu H."/>
            <person name="Wang H."/>
            <person name="Huang T."/>
            <person name="Liu B."/>
            <person name="Yang B."/>
            <person name="Yin L."/>
            <person name="Li B."/>
            <person name="Zhang Y."/>
            <person name="Zhang S."/>
            <person name="Jiang F."/>
            <person name="Zhang X."/>
            <person name="Ren Y."/>
            <person name="Wang B."/>
            <person name="Wang S."/>
            <person name="Lu Y."/>
            <person name="Wu K."/>
            <person name="Fan W."/>
            <person name="Wang G."/>
        </authorList>
    </citation>
    <scope>NUCLEOTIDE SEQUENCE</scope>
    <source>
        <strain evidence="3">12Hb</strain>
    </source>
</reference>
<dbReference type="Gene3D" id="2.40.10.10">
    <property type="entry name" value="Trypsin-like serine proteases"/>
    <property type="match status" value="1"/>
</dbReference>
<accession>A0A8S9X9N4</accession>
<feature type="chain" id="PRO_5035883566" description="Peptidase S1 domain-containing protein" evidence="1">
    <location>
        <begin position="22"/>
        <end position="371"/>
    </location>
</feature>
<evidence type="ECO:0000313" key="3">
    <source>
        <dbReference type="EMBL" id="KAF6204776.1"/>
    </source>
</evidence>
<comment type="caution">
    <text evidence="3">The sequence shown here is derived from an EMBL/GenBank/DDBJ whole genome shotgun (WGS) entry which is preliminary data.</text>
</comment>